<keyword evidence="4" id="KW-0347">Helicase</keyword>
<dbReference type="Proteomes" id="UP001181046">
    <property type="component" value="Unassembled WGS sequence"/>
</dbReference>
<dbReference type="PANTHER" id="PTHR43788">
    <property type="entry name" value="DNA2/NAM7 HELICASE FAMILY MEMBER"/>
    <property type="match status" value="1"/>
</dbReference>
<name>A0ABU3FE31_9ENTE</name>
<reference evidence="9" key="1">
    <citation type="submission" date="2023-03" db="EMBL/GenBank/DDBJ databases">
        <authorList>
            <person name="Shen W."/>
            <person name="Cai J."/>
        </authorList>
    </citation>
    <scope>NUCLEOTIDE SEQUENCE</scope>
    <source>
        <strain evidence="9">P66-3</strain>
    </source>
</reference>
<evidence type="ECO:0000256" key="3">
    <source>
        <dbReference type="ARBA" id="ARBA00022801"/>
    </source>
</evidence>
<dbReference type="EMBL" id="JARQAJ010000005">
    <property type="protein sequence ID" value="MDT2759875.1"/>
    <property type="molecule type" value="Genomic_DNA"/>
</dbReference>
<evidence type="ECO:0000259" key="7">
    <source>
        <dbReference type="Pfam" id="PF13086"/>
    </source>
</evidence>
<keyword evidence="5" id="KW-0067">ATP-binding</keyword>
<evidence type="ECO:0000259" key="8">
    <source>
        <dbReference type="Pfam" id="PF13087"/>
    </source>
</evidence>
<evidence type="ECO:0000256" key="4">
    <source>
        <dbReference type="ARBA" id="ARBA00022806"/>
    </source>
</evidence>
<dbReference type="Gene3D" id="3.40.50.300">
    <property type="entry name" value="P-loop containing nucleotide triphosphate hydrolases"/>
    <property type="match status" value="3"/>
</dbReference>
<feature type="coiled-coil region" evidence="6">
    <location>
        <begin position="581"/>
        <end position="654"/>
    </location>
</feature>
<keyword evidence="10" id="KW-1185">Reference proteome</keyword>
<keyword evidence="3" id="KW-0378">Hydrolase</keyword>
<feature type="coiled-coil region" evidence="6">
    <location>
        <begin position="450"/>
        <end position="544"/>
    </location>
</feature>
<feature type="domain" description="DNA2/NAM7 helicase helicase" evidence="7">
    <location>
        <begin position="263"/>
        <end position="517"/>
    </location>
</feature>
<dbReference type="RefSeq" id="WP_311830096.1">
    <property type="nucleotide sequence ID" value="NZ_JARQAJ010000005.1"/>
</dbReference>
<accession>A0ABU3FE31</accession>
<dbReference type="PANTHER" id="PTHR43788:SF8">
    <property type="entry name" value="DNA-BINDING PROTEIN SMUBP-2"/>
    <property type="match status" value="1"/>
</dbReference>
<evidence type="ECO:0000256" key="1">
    <source>
        <dbReference type="ARBA" id="ARBA00007913"/>
    </source>
</evidence>
<gene>
    <name evidence="9" type="ORF">P7H27_08870</name>
</gene>
<organism evidence="9 10">
    <name type="scientific">Enterococcus xiangfangensis</name>
    <dbReference type="NCBI Taxonomy" id="1296537"/>
    <lineage>
        <taxon>Bacteria</taxon>
        <taxon>Bacillati</taxon>
        <taxon>Bacillota</taxon>
        <taxon>Bacilli</taxon>
        <taxon>Lactobacillales</taxon>
        <taxon>Enterococcaceae</taxon>
        <taxon>Enterococcus</taxon>
    </lineage>
</organism>
<dbReference type="InterPro" id="IPR050534">
    <property type="entry name" value="Coronavir_polyprotein_1ab"/>
</dbReference>
<protein>
    <submittedName>
        <fullName evidence="9">AAA domain-containing protein</fullName>
    </submittedName>
</protein>
<evidence type="ECO:0000256" key="5">
    <source>
        <dbReference type="ARBA" id="ARBA00022840"/>
    </source>
</evidence>
<dbReference type="SUPFAM" id="SSF52540">
    <property type="entry name" value="P-loop containing nucleoside triphosphate hydrolases"/>
    <property type="match status" value="1"/>
</dbReference>
<feature type="domain" description="DNA2/NAM7 helicase-like C-terminal" evidence="8">
    <location>
        <begin position="896"/>
        <end position="1011"/>
    </location>
</feature>
<dbReference type="InterPro" id="IPR027417">
    <property type="entry name" value="P-loop_NTPase"/>
</dbReference>
<proteinExistence type="inferred from homology"/>
<dbReference type="InterPro" id="IPR041677">
    <property type="entry name" value="DNA2/NAM7_AAA_11"/>
</dbReference>
<comment type="caution">
    <text evidence="9">The sequence shown here is derived from an EMBL/GenBank/DDBJ whole genome shotgun (WGS) entry which is preliminary data.</text>
</comment>
<keyword evidence="6" id="KW-0175">Coiled coil</keyword>
<evidence type="ECO:0000313" key="9">
    <source>
        <dbReference type="EMBL" id="MDT2759875.1"/>
    </source>
</evidence>
<feature type="domain" description="DNA2/NAM7 helicase helicase" evidence="7">
    <location>
        <begin position="610"/>
        <end position="797"/>
    </location>
</feature>
<evidence type="ECO:0000256" key="2">
    <source>
        <dbReference type="ARBA" id="ARBA00022741"/>
    </source>
</evidence>
<dbReference type="Pfam" id="PF13086">
    <property type="entry name" value="AAA_11"/>
    <property type="match status" value="2"/>
</dbReference>
<dbReference type="Pfam" id="PF13087">
    <property type="entry name" value="AAA_12"/>
    <property type="match status" value="1"/>
</dbReference>
<evidence type="ECO:0000313" key="10">
    <source>
        <dbReference type="Proteomes" id="UP001181046"/>
    </source>
</evidence>
<evidence type="ECO:0000256" key="6">
    <source>
        <dbReference type="SAM" id="Coils"/>
    </source>
</evidence>
<comment type="similarity">
    <text evidence="1">Belongs to the DNA2/NAM7 helicase family.</text>
</comment>
<dbReference type="InterPro" id="IPR041679">
    <property type="entry name" value="DNA2/NAM7-like_C"/>
</dbReference>
<sequence length="1035" mass="119923">MNKKIDILNAWITIEQLSEGSIKISDNNYRTFDNQLNNEFYETFFNLLNLQRSAQKISDKNFKKSGIVFYFDIFDFQEITDILREKYGIPASHEEISHSNKFTFALYFDNQLNFIPEKLFFTMSGYIRYKKELPKDFLKAENSLRADLSKQFEDKEFDVVLKDLLKQYRVELGSCCYGFVKDLENGDINLHSFFIDDLEKAKLIDTKNLNRYFTGFSGEKINLDSNNKSANFDPIIIQEILQPKYYPLGRFPSESKYSLSLMQEIAVNLALNEKNDIRSVNGPPGTGKTTLLKDIFADLIVQQAEEICKLANKEVKGSIPYWEKAKLGVVPQQISDKNIVVASSNNGAVQNIVNELPQIDEISKEFREKIFLVDYFKTISNSKLSGKWIKAGNKNSRELTIEKLEDKNWGAFSLEGGKAENISNLLLNIEFIYKYLKEEYKSNRKIYEEFSKLQKQLLAEQNQIQEYYDKVQELQILNSEYKRKKDHYSQEKIEKQEELIKLCENKEKQSESLSEKIKITENMLKISEAKLEELSVLFREAQRNFDVVVSQKPSLMWVQKVLKTGKAKSYYEELKYANDSLNKLAEQRQYLKKQKTEMSQKLHQAQNDFADIEKKIQQANADFDNWRERQDQKINRIKKQIELIEELKKRTNIDEIDFSKSYEELQISNPWFTKEFRVKQTELFMKALEVKKQFLYENSKHLNTARIVWDKQDEYMSKENGQQLILESWQWLNLAIPVISTTFASFGRMFRNLQENSLGNLFIDEAGQALPQASVGAIFRSKKVMVVGDPSQIKPVLSLDSNMLNLLGQNYQVNEKFVSSSSSTQTIVDDTSQYGFQKDDGEWIGIPLWVHRRSNYPMFTISNEISYNGLMVQGKIFEESQGKSKWFDISGQANDKFVKEQSEYLKSKIVNCLREKPLLSGEIYVITPFKNVAYRLAKELDEIGFTQRKDGKPVNVGTVHTFQGKEAKIVYFILGADTNSKGAAGWAVSEPNIMNVAATRAKEEFYVIGDKSLYSKLGSKVANTTMSIIDDYNSN</sequence>
<keyword evidence="2" id="KW-0547">Nucleotide-binding</keyword>